<proteinExistence type="predicted"/>
<evidence type="ECO:0000313" key="2">
    <source>
        <dbReference type="Proteomes" id="UP000234323"/>
    </source>
</evidence>
<comment type="caution">
    <text evidence="1">The sequence shown here is derived from an EMBL/GenBank/DDBJ whole genome shotgun (WGS) entry which is preliminary data.</text>
</comment>
<dbReference type="VEuPathDB" id="FungiDB:RhiirFUN_014218"/>
<dbReference type="AlphaFoldDB" id="A0A2I1GV82"/>
<dbReference type="EMBL" id="LLXI01000887">
    <property type="protein sequence ID" value="PKY50547.1"/>
    <property type="molecule type" value="Genomic_DNA"/>
</dbReference>
<organism evidence="1 2">
    <name type="scientific">Rhizophagus irregularis</name>
    <dbReference type="NCBI Taxonomy" id="588596"/>
    <lineage>
        <taxon>Eukaryota</taxon>
        <taxon>Fungi</taxon>
        <taxon>Fungi incertae sedis</taxon>
        <taxon>Mucoromycota</taxon>
        <taxon>Glomeromycotina</taxon>
        <taxon>Glomeromycetes</taxon>
        <taxon>Glomerales</taxon>
        <taxon>Glomeraceae</taxon>
        <taxon>Rhizophagus</taxon>
    </lineage>
</organism>
<gene>
    <name evidence="1" type="ORF">RhiirA4_467077</name>
</gene>
<dbReference type="Proteomes" id="UP000234323">
    <property type="component" value="Unassembled WGS sequence"/>
</dbReference>
<reference evidence="1 2" key="1">
    <citation type="submission" date="2015-10" db="EMBL/GenBank/DDBJ databases">
        <title>Genome analyses suggest a sexual origin of heterokaryosis in a supposedly ancient asexual fungus.</title>
        <authorList>
            <person name="Ropars J."/>
            <person name="Sedzielewska K."/>
            <person name="Noel J."/>
            <person name="Charron P."/>
            <person name="Farinelli L."/>
            <person name="Marton T."/>
            <person name="Kruger M."/>
            <person name="Pelin A."/>
            <person name="Brachmann A."/>
            <person name="Corradi N."/>
        </authorList>
    </citation>
    <scope>NUCLEOTIDE SEQUENCE [LARGE SCALE GENOMIC DNA]</scope>
    <source>
        <strain evidence="1 2">A4</strain>
    </source>
</reference>
<keyword evidence="2" id="KW-1185">Reference proteome</keyword>
<name>A0A2I1GV82_9GLOM</name>
<evidence type="ECO:0000313" key="1">
    <source>
        <dbReference type="EMBL" id="PKY50547.1"/>
    </source>
</evidence>
<feature type="non-terminal residue" evidence="1">
    <location>
        <position position="84"/>
    </location>
</feature>
<dbReference type="VEuPathDB" id="FungiDB:RhiirA1_470472"/>
<accession>A0A2I1GV82</accession>
<sequence>MDLDSKTYSKIIDANNTYGGSAEYIRILDAILPLTKRHDYETSEMWCSRICDPFKKILEENPRILSKNGYIIMYGKMYENDKVH</sequence>
<protein>
    <submittedName>
        <fullName evidence="1">Uncharacterized protein</fullName>
    </submittedName>
</protein>